<dbReference type="RefSeq" id="WP_114803956.1">
    <property type="nucleotide sequence ID" value="NZ_QQAV01000008.1"/>
</dbReference>
<name>A0A370FAD0_9BURK</name>
<accession>A0A370FAD0</accession>
<evidence type="ECO:0000259" key="4">
    <source>
        <dbReference type="Pfam" id="PF19290"/>
    </source>
</evidence>
<feature type="domain" description="Metalloprotease TldD/E central" evidence="4">
    <location>
        <begin position="130"/>
        <end position="236"/>
    </location>
</feature>
<evidence type="ECO:0000313" key="5">
    <source>
        <dbReference type="EMBL" id="RDI22079.1"/>
    </source>
</evidence>
<organism evidence="5 6">
    <name type="scientific">Pseudacidovorax intermedius</name>
    <dbReference type="NCBI Taxonomy" id="433924"/>
    <lineage>
        <taxon>Bacteria</taxon>
        <taxon>Pseudomonadati</taxon>
        <taxon>Pseudomonadota</taxon>
        <taxon>Betaproteobacteria</taxon>
        <taxon>Burkholderiales</taxon>
        <taxon>Comamonadaceae</taxon>
        <taxon>Pseudacidovorax</taxon>
    </lineage>
</organism>
<evidence type="ECO:0000259" key="2">
    <source>
        <dbReference type="Pfam" id="PF01523"/>
    </source>
</evidence>
<dbReference type="PANTHER" id="PTHR43421">
    <property type="entry name" value="METALLOPROTEASE PMBA"/>
    <property type="match status" value="1"/>
</dbReference>
<dbReference type="STRING" id="433924.NS331_08810"/>
<keyword evidence="6" id="KW-1185">Reference proteome</keyword>
<dbReference type="OrthoDB" id="9803618at2"/>
<dbReference type="GO" id="GO:0008237">
    <property type="term" value="F:metallopeptidase activity"/>
    <property type="evidence" value="ECO:0007669"/>
    <property type="project" value="InterPro"/>
</dbReference>
<dbReference type="AlphaFoldDB" id="A0A370FAD0"/>
<dbReference type="InterPro" id="IPR047657">
    <property type="entry name" value="PmbA"/>
</dbReference>
<dbReference type="Proteomes" id="UP000255265">
    <property type="component" value="Unassembled WGS sequence"/>
</dbReference>
<dbReference type="Gene3D" id="3.30.2290.10">
    <property type="entry name" value="PmbA/TldD superfamily"/>
    <property type="match status" value="1"/>
</dbReference>
<dbReference type="InterPro" id="IPR045570">
    <property type="entry name" value="Metalloprtase-TldD/E_cen_dom"/>
</dbReference>
<dbReference type="InterPro" id="IPR002510">
    <property type="entry name" value="Metalloprtase-TldD/E_N"/>
</dbReference>
<evidence type="ECO:0000256" key="1">
    <source>
        <dbReference type="ARBA" id="ARBA00005836"/>
    </source>
</evidence>
<dbReference type="EMBL" id="QQAV01000008">
    <property type="protein sequence ID" value="RDI22079.1"/>
    <property type="molecule type" value="Genomic_DNA"/>
</dbReference>
<dbReference type="GO" id="GO:0006508">
    <property type="term" value="P:proteolysis"/>
    <property type="evidence" value="ECO:0007669"/>
    <property type="project" value="InterPro"/>
</dbReference>
<comment type="similarity">
    <text evidence="1">Belongs to the peptidase U62 family.</text>
</comment>
<dbReference type="SUPFAM" id="SSF111283">
    <property type="entry name" value="Putative modulator of DNA gyrase, PmbA/TldD"/>
    <property type="match status" value="1"/>
</dbReference>
<dbReference type="InterPro" id="IPR045569">
    <property type="entry name" value="Metalloprtase-TldD/E_C"/>
</dbReference>
<dbReference type="InterPro" id="IPR035068">
    <property type="entry name" value="TldD/PmbA_N"/>
</dbReference>
<dbReference type="Pfam" id="PF19290">
    <property type="entry name" value="PmbA_TldD_2nd"/>
    <property type="match status" value="1"/>
</dbReference>
<evidence type="ECO:0000259" key="3">
    <source>
        <dbReference type="Pfam" id="PF19289"/>
    </source>
</evidence>
<evidence type="ECO:0000313" key="6">
    <source>
        <dbReference type="Proteomes" id="UP000255265"/>
    </source>
</evidence>
<dbReference type="PANTHER" id="PTHR43421:SF1">
    <property type="entry name" value="METALLOPROTEASE PMBA"/>
    <property type="match status" value="1"/>
</dbReference>
<dbReference type="GO" id="GO:0005829">
    <property type="term" value="C:cytosol"/>
    <property type="evidence" value="ECO:0007669"/>
    <property type="project" value="TreeGrafter"/>
</dbReference>
<dbReference type="NCBIfam" id="NF008268">
    <property type="entry name" value="PRK11040.1"/>
    <property type="match status" value="1"/>
</dbReference>
<sequence>MSTTTSRAESGFAYSRDYFENLVDTALAHAKKLGATDAGAEASEGCGLSVSVRKGQLENVERNRDKSLGVTVYVGNRRGNASTSDFSEAAIRQTVQAAYDIARFTAEDPVGGLPDEADIAKDHPELDLFHPWAIDSEGAAKLALECEAAALSTDRRITNSEGAGVSAQQSHFFSAHTHGFRGGYASSRHSISVAPIAGRGDDMQRDAWYSSMRSADELASPQAVGRYAAERALSRLKSRKIKTTECPVLFESPLAAGLLGGLVQAVSGGALYRRSTFLLDSLGKDVLPSHIDVTEDPHIRRGKGSAPFDDEGVITRARTVVDAGRLEGYFLSTYSARKLGMKTTGNAGGSHNMTLRSRLTDPADDLDAMLRKLGTGLFVIELMGQGVNYVTGDYSRGASGFWVENGQIAFPVQEITIAGNLKSMLMGIQAVGADAYNYGAKTVGSMLIDRMKVAGA</sequence>
<dbReference type="Pfam" id="PF01523">
    <property type="entry name" value="PmbA_TldD_1st"/>
    <property type="match status" value="1"/>
</dbReference>
<proteinExistence type="inferred from homology"/>
<reference evidence="5 6" key="1">
    <citation type="submission" date="2018-07" db="EMBL/GenBank/DDBJ databases">
        <title>Genomic Encyclopedia of Type Strains, Phase IV (KMG-IV): sequencing the most valuable type-strain genomes for metagenomic binning, comparative biology and taxonomic classification.</title>
        <authorList>
            <person name="Goeker M."/>
        </authorList>
    </citation>
    <scope>NUCLEOTIDE SEQUENCE [LARGE SCALE GENOMIC DNA]</scope>
    <source>
        <strain evidence="5 6">DSM 21352</strain>
    </source>
</reference>
<feature type="domain" description="Metalloprotease TldD/E C-terminal" evidence="3">
    <location>
        <begin position="244"/>
        <end position="455"/>
    </location>
</feature>
<protein>
    <submittedName>
        <fullName evidence="5">Microcin-processing peptidase 1</fullName>
    </submittedName>
</protein>
<dbReference type="InterPro" id="IPR036059">
    <property type="entry name" value="TldD/PmbA_sf"/>
</dbReference>
<feature type="domain" description="Metalloprotease TldD/E N-terminal" evidence="2">
    <location>
        <begin position="43"/>
        <end position="102"/>
    </location>
</feature>
<dbReference type="Pfam" id="PF19289">
    <property type="entry name" value="PmbA_TldD_3rd"/>
    <property type="match status" value="1"/>
</dbReference>
<comment type="caution">
    <text evidence="5">The sequence shown here is derived from an EMBL/GenBank/DDBJ whole genome shotgun (WGS) entry which is preliminary data.</text>
</comment>
<gene>
    <name evidence="5" type="ORF">DFR41_108203</name>
</gene>